<dbReference type="GO" id="GO:0004385">
    <property type="term" value="F:GMP kinase activity"/>
    <property type="evidence" value="ECO:0007669"/>
    <property type="project" value="UniProtKB-UniRule"/>
</dbReference>
<protein>
    <recommendedName>
        <fullName evidence="4 11">Guanylate kinase</fullName>
        <ecNumber evidence="3 11">2.7.4.8</ecNumber>
    </recommendedName>
    <alternativeName>
        <fullName evidence="9 11">GMP kinase</fullName>
    </alternativeName>
</protein>
<dbReference type="Pfam" id="PF00625">
    <property type="entry name" value="Guanylate_kin"/>
    <property type="match status" value="1"/>
</dbReference>
<keyword evidence="6 11" id="KW-0547">Nucleotide-binding</keyword>
<comment type="catalytic activity">
    <reaction evidence="10 11">
        <text>GMP + ATP = GDP + ADP</text>
        <dbReference type="Rhea" id="RHEA:20780"/>
        <dbReference type="ChEBI" id="CHEBI:30616"/>
        <dbReference type="ChEBI" id="CHEBI:58115"/>
        <dbReference type="ChEBI" id="CHEBI:58189"/>
        <dbReference type="ChEBI" id="CHEBI:456216"/>
        <dbReference type="EC" id="2.7.4.8"/>
    </reaction>
</comment>
<dbReference type="STRING" id="1121950.SAMN02745243_00831"/>
<dbReference type="PROSITE" id="PS50052">
    <property type="entry name" value="GUANYLATE_KINASE_2"/>
    <property type="match status" value="1"/>
</dbReference>
<keyword evidence="7 11" id="KW-0418">Kinase</keyword>
<dbReference type="SUPFAM" id="SSF52540">
    <property type="entry name" value="P-loop containing nucleoside triphosphate hydrolases"/>
    <property type="match status" value="1"/>
</dbReference>
<gene>
    <name evidence="11" type="primary">gmk</name>
    <name evidence="13" type="ORF">SAMN02745243_00831</name>
</gene>
<evidence type="ECO:0000256" key="6">
    <source>
        <dbReference type="ARBA" id="ARBA00022741"/>
    </source>
</evidence>
<evidence type="ECO:0000256" key="4">
    <source>
        <dbReference type="ARBA" id="ARBA00016296"/>
    </source>
</evidence>
<comment type="similarity">
    <text evidence="2 11">Belongs to the guanylate kinase family.</text>
</comment>
<keyword evidence="14" id="KW-1185">Reference proteome</keyword>
<dbReference type="AlphaFoldDB" id="A0A1M6K701"/>
<feature type="domain" description="Guanylate kinase-like" evidence="12">
    <location>
        <begin position="13"/>
        <end position="191"/>
    </location>
</feature>
<sequence length="219" mass="25129">MAKDYLNKIAERGQLIVVSGPNGVGKRTVIRRYLKEHPNAITATTATTRDPREGETEGVEHFFLSELEFDRLVRTGQMLHYSFYQNRRYGTPKETVEQARNKGHNVIVDVDVMGAMKIRALCPDATLIFVMPPSWEELEARLRKRATNDEETIQKFLEMSKEDIVCAGQYDYIIVNDTVEKAVSRFAQIVHGNRYSKISMKSFLESYIEEEIVPLTDCC</sequence>
<dbReference type="GO" id="GO:0005829">
    <property type="term" value="C:cytosol"/>
    <property type="evidence" value="ECO:0007669"/>
    <property type="project" value="TreeGrafter"/>
</dbReference>
<dbReference type="GO" id="GO:0005524">
    <property type="term" value="F:ATP binding"/>
    <property type="evidence" value="ECO:0007669"/>
    <property type="project" value="UniProtKB-UniRule"/>
</dbReference>
<evidence type="ECO:0000256" key="7">
    <source>
        <dbReference type="ARBA" id="ARBA00022777"/>
    </source>
</evidence>
<dbReference type="Proteomes" id="UP000184301">
    <property type="component" value="Unassembled WGS sequence"/>
</dbReference>
<dbReference type="Gene3D" id="3.30.63.10">
    <property type="entry name" value="Guanylate Kinase phosphate binding domain"/>
    <property type="match status" value="1"/>
</dbReference>
<comment type="caution">
    <text evidence="11">Lacks conserved residue(s) required for the propagation of feature annotation.</text>
</comment>
<dbReference type="PANTHER" id="PTHR23117">
    <property type="entry name" value="GUANYLATE KINASE-RELATED"/>
    <property type="match status" value="1"/>
</dbReference>
<keyword evidence="11" id="KW-0963">Cytoplasm</keyword>
<evidence type="ECO:0000256" key="10">
    <source>
        <dbReference type="ARBA" id="ARBA00048594"/>
    </source>
</evidence>
<evidence type="ECO:0000256" key="2">
    <source>
        <dbReference type="ARBA" id="ARBA00005790"/>
    </source>
</evidence>
<dbReference type="InterPro" id="IPR027417">
    <property type="entry name" value="P-loop_NTPase"/>
</dbReference>
<evidence type="ECO:0000256" key="11">
    <source>
        <dbReference type="HAMAP-Rule" id="MF_00328"/>
    </source>
</evidence>
<dbReference type="InterPro" id="IPR017665">
    <property type="entry name" value="Guanylate_kinase"/>
</dbReference>
<dbReference type="NCBIfam" id="TIGR03263">
    <property type="entry name" value="guanyl_kin"/>
    <property type="match status" value="1"/>
</dbReference>
<dbReference type="OrthoDB" id="9808150at2"/>
<name>A0A1M6K701_9FIRM</name>
<accession>A0A1M6K701</accession>
<evidence type="ECO:0000313" key="14">
    <source>
        <dbReference type="Proteomes" id="UP000184301"/>
    </source>
</evidence>
<dbReference type="PANTHER" id="PTHR23117:SF13">
    <property type="entry name" value="GUANYLATE KINASE"/>
    <property type="match status" value="1"/>
</dbReference>
<dbReference type="RefSeq" id="WP_073105648.1">
    <property type="nucleotide sequence ID" value="NZ_FQZY01000011.1"/>
</dbReference>
<dbReference type="EMBL" id="FQZY01000011">
    <property type="protein sequence ID" value="SHJ54732.1"/>
    <property type="molecule type" value="Genomic_DNA"/>
</dbReference>
<dbReference type="InterPro" id="IPR008145">
    <property type="entry name" value="GK/Ca_channel_bsu"/>
</dbReference>
<dbReference type="InterPro" id="IPR008144">
    <property type="entry name" value="Guanylate_kin-like_dom"/>
</dbReference>
<evidence type="ECO:0000256" key="3">
    <source>
        <dbReference type="ARBA" id="ARBA00012961"/>
    </source>
</evidence>
<keyword evidence="5 11" id="KW-0808">Transferase</keyword>
<evidence type="ECO:0000256" key="9">
    <source>
        <dbReference type="ARBA" id="ARBA00030128"/>
    </source>
</evidence>
<organism evidence="13 14">
    <name type="scientific">Hespellia stercorisuis DSM 15480</name>
    <dbReference type="NCBI Taxonomy" id="1121950"/>
    <lineage>
        <taxon>Bacteria</taxon>
        <taxon>Bacillati</taxon>
        <taxon>Bacillota</taxon>
        <taxon>Clostridia</taxon>
        <taxon>Lachnospirales</taxon>
        <taxon>Lachnospiraceae</taxon>
        <taxon>Hespellia</taxon>
    </lineage>
</organism>
<evidence type="ECO:0000256" key="1">
    <source>
        <dbReference type="ARBA" id="ARBA00003531"/>
    </source>
</evidence>
<evidence type="ECO:0000256" key="5">
    <source>
        <dbReference type="ARBA" id="ARBA00022679"/>
    </source>
</evidence>
<evidence type="ECO:0000256" key="8">
    <source>
        <dbReference type="ARBA" id="ARBA00022840"/>
    </source>
</evidence>
<evidence type="ECO:0000259" key="12">
    <source>
        <dbReference type="PROSITE" id="PS50052"/>
    </source>
</evidence>
<evidence type="ECO:0000313" key="13">
    <source>
        <dbReference type="EMBL" id="SHJ54732.1"/>
    </source>
</evidence>
<dbReference type="Gene3D" id="3.40.50.300">
    <property type="entry name" value="P-loop containing nucleotide triphosphate hydrolases"/>
    <property type="match status" value="1"/>
</dbReference>
<dbReference type="SMART" id="SM00072">
    <property type="entry name" value="GuKc"/>
    <property type="match status" value="1"/>
</dbReference>
<comment type="function">
    <text evidence="1 11">Essential for recycling GMP and indirectly, cGMP.</text>
</comment>
<dbReference type="HAMAP" id="MF_00328">
    <property type="entry name" value="Guanylate_kinase"/>
    <property type="match status" value="1"/>
</dbReference>
<comment type="subcellular location">
    <subcellularLocation>
        <location evidence="11">Cytoplasm</location>
    </subcellularLocation>
</comment>
<dbReference type="EC" id="2.7.4.8" evidence="3 11"/>
<proteinExistence type="inferred from homology"/>
<reference evidence="13 14" key="1">
    <citation type="submission" date="2016-11" db="EMBL/GenBank/DDBJ databases">
        <authorList>
            <person name="Jaros S."/>
            <person name="Januszkiewicz K."/>
            <person name="Wedrychowicz H."/>
        </authorList>
    </citation>
    <scope>NUCLEOTIDE SEQUENCE [LARGE SCALE GENOMIC DNA]</scope>
    <source>
        <strain evidence="13 14">DSM 15480</strain>
    </source>
</reference>
<keyword evidence="8 11" id="KW-0067">ATP-binding</keyword>
<dbReference type="CDD" id="cd00071">
    <property type="entry name" value="GMPK"/>
    <property type="match status" value="1"/>
</dbReference>